<proteinExistence type="predicted"/>
<dbReference type="Pfam" id="PF01494">
    <property type="entry name" value="FAD_binding_3"/>
    <property type="match status" value="1"/>
</dbReference>
<dbReference type="EMBL" id="JAVDQT010000010">
    <property type="protein sequence ID" value="MDR6434371.1"/>
    <property type="molecule type" value="Genomic_DNA"/>
</dbReference>
<sequence>MASVIVAGDGVAGMTAARWLQLQGVAVTLIAQSGKIISRGETLSPRALPLLRRLGWDTLLTPSRALANEGRFSVWGDDKLRKADLSGEGTSYHIDRAGLEMQMAKGLASVERCHSSIQSIRHEPEGVTLRLANGEIHRATVLIDCSGRAALSSGDRANRRRLDRLVALWRVLPVADDVDMAPVTLVEATPSGWCYSAPMPGQRLILAAFTDTDLVPSGAGRTARPWKALLADAPSTLQRLASLATDLDDLPPSLAAASTVICERLLEGRIIRAGDAAAAFDPLAANGLVTAFWSGMQAADAAIALLNGDETAAQRYEAAFLNGLATTLMTGQSLYANERRFNDQPFWARRH</sequence>
<gene>
    <name evidence="2" type="ORF">J2782_004122</name>
</gene>
<evidence type="ECO:0000313" key="2">
    <source>
        <dbReference type="EMBL" id="MDR6434371.1"/>
    </source>
</evidence>
<dbReference type="PANTHER" id="PTHR43747:SF1">
    <property type="entry name" value="SLR1998 PROTEIN"/>
    <property type="match status" value="1"/>
</dbReference>
<dbReference type="Gene3D" id="3.50.50.60">
    <property type="entry name" value="FAD/NAD(P)-binding domain"/>
    <property type="match status" value="1"/>
</dbReference>
<dbReference type="SUPFAM" id="SSF51905">
    <property type="entry name" value="FAD/NAD(P)-binding domain"/>
    <property type="match status" value="1"/>
</dbReference>
<dbReference type="InterPro" id="IPR036188">
    <property type="entry name" value="FAD/NAD-bd_sf"/>
</dbReference>
<dbReference type="Gene3D" id="3.30.9.100">
    <property type="match status" value="1"/>
</dbReference>
<protein>
    <submittedName>
        <fullName evidence="2">2-polyprenyl-6-methoxyphenol hydroxylase-like FAD-dependent oxidoreductase</fullName>
    </submittedName>
</protein>
<evidence type="ECO:0000313" key="3">
    <source>
        <dbReference type="Proteomes" id="UP001184614"/>
    </source>
</evidence>
<accession>A0ABU1MF32</accession>
<feature type="domain" description="FAD-binding" evidence="1">
    <location>
        <begin position="2"/>
        <end position="309"/>
    </location>
</feature>
<keyword evidence="3" id="KW-1185">Reference proteome</keyword>
<dbReference type="PANTHER" id="PTHR43747">
    <property type="entry name" value="FAD-BINDING PROTEIN"/>
    <property type="match status" value="1"/>
</dbReference>
<dbReference type="RefSeq" id="WP_310015808.1">
    <property type="nucleotide sequence ID" value="NZ_JAVDQT010000010.1"/>
</dbReference>
<comment type="caution">
    <text evidence="2">The sequence shown here is derived from an EMBL/GenBank/DDBJ whole genome shotgun (WGS) entry which is preliminary data.</text>
</comment>
<dbReference type="InterPro" id="IPR002938">
    <property type="entry name" value="FAD-bd"/>
</dbReference>
<evidence type="ECO:0000259" key="1">
    <source>
        <dbReference type="Pfam" id="PF01494"/>
    </source>
</evidence>
<dbReference type="InterPro" id="IPR050816">
    <property type="entry name" value="Flavin-dep_Halogenase_NPB"/>
</dbReference>
<dbReference type="Proteomes" id="UP001184614">
    <property type="component" value="Unassembled WGS sequence"/>
</dbReference>
<name>A0ABU1MF32_9HYPH</name>
<dbReference type="PRINTS" id="PR00420">
    <property type="entry name" value="RNGMNOXGNASE"/>
</dbReference>
<reference evidence="2 3" key="1">
    <citation type="submission" date="2023-07" db="EMBL/GenBank/DDBJ databases">
        <title>Sorghum-associated microbial communities from plants grown in Nebraska, USA.</title>
        <authorList>
            <person name="Schachtman D."/>
        </authorList>
    </citation>
    <scope>NUCLEOTIDE SEQUENCE [LARGE SCALE GENOMIC DNA]</scope>
    <source>
        <strain evidence="2 3">DS1730</strain>
    </source>
</reference>
<organism evidence="2 3">
    <name type="scientific">Brucella pseudogrignonensis</name>
    <dbReference type="NCBI Taxonomy" id="419475"/>
    <lineage>
        <taxon>Bacteria</taxon>
        <taxon>Pseudomonadati</taxon>
        <taxon>Pseudomonadota</taxon>
        <taxon>Alphaproteobacteria</taxon>
        <taxon>Hyphomicrobiales</taxon>
        <taxon>Brucellaceae</taxon>
        <taxon>Brucella/Ochrobactrum group</taxon>
        <taxon>Brucella</taxon>
    </lineage>
</organism>